<evidence type="ECO:0000256" key="6">
    <source>
        <dbReference type="ARBA" id="ARBA00023136"/>
    </source>
</evidence>
<gene>
    <name evidence="7" type="ORF">C3928_08490</name>
</gene>
<dbReference type="InterPro" id="IPR013766">
    <property type="entry name" value="Thioredoxin_domain"/>
</dbReference>
<evidence type="ECO:0000313" key="8">
    <source>
        <dbReference type="Proteomes" id="UP000239239"/>
    </source>
</evidence>
<comment type="caution">
    <text evidence="7">The sequence shown here is derived from an EMBL/GenBank/DDBJ whole genome shotgun (WGS) entry which is preliminary data.</text>
</comment>
<dbReference type="CDD" id="cd02953">
    <property type="entry name" value="DsbDgamma"/>
    <property type="match status" value="1"/>
</dbReference>
<dbReference type="NCBIfam" id="NF001419">
    <property type="entry name" value="PRK00293.1"/>
    <property type="match status" value="1"/>
</dbReference>
<dbReference type="InterPro" id="IPR003834">
    <property type="entry name" value="Cyt_c_assmbl_TM_dom"/>
</dbReference>
<dbReference type="GO" id="GO:0017004">
    <property type="term" value="P:cytochrome complex assembly"/>
    <property type="evidence" value="ECO:0007669"/>
    <property type="project" value="UniProtKB-KW"/>
</dbReference>
<dbReference type="OrthoDB" id="9811036at2"/>
<dbReference type="PROSITE" id="PS51352">
    <property type="entry name" value="THIOREDOXIN_2"/>
    <property type="match status" value="1"/>
</dbReference>
<name>A0A2S6F040_LEGPN</name>
<sequence length="459" mass="50004">MLFITYWDIKMRKLIDSFMILLLIFFTQAAWSYTPGFESSNPDTVMHFITGNSAFVYLSAFFGLGILLAFTPCVLPMVPILSGIIVGQNSISTGKAFKLSLSYVTGMAITYAGAGMLAGYMGSTIQTIMQRPVVITLFSVVFVAMALSMFGFFELKLPASLGNRLNKNKQLEKQRSYLSVGIMGVLSTLIVSPCVTAPLIGVLSYIGQNGQVIMGGLILFVMALGMGVPLLIVGAGYGTLLPKAGSWMLKIKQLFGFIMLGIAIWMLSRILNQTITHILWAGLLIVASISLGALKSQNNWRGYLIQGLGLVALISGGIILYNTTIPSVKVKQGSLENNPFIKINTLSALQLQLEQAKNAKKAVFLDFSADWCSDCQEMDSKVFNQPEIQKAMSDWISIKVDISTKNAEVDAIKKAFGIYGTPTMIFFNTSGEPITQMTSVGLISLSKMLQLLEQAHHLT</sequence>
<keyword evidence="5" id="KW-1133">Transmembrane helix</keyword>
<dbReference type="SUPFAM" id="SSF52833">
    <property type="entry name" value="Thioredoxin-like"/>
    <property type="match status" value="1"/>
</dbReference>
<dbReference type="Proteomes" id="UP000239239">
    <property type="component" value="Unassembled WGS sequence"/>
</dbReference>
<keyword evidence="3" id="KW-0812">Transmembrane</keyword>
<keyword evidence="6" id="KW-0472">Membrane</keyword>
<dbReference type="AlphaFoldDB" id="A0A2S6F040"/>
<dbReference type="Pfam" id="PF13899">
    <property type="entry name" value="Thioredoxin_7"/>
    <property type="match status" value="1"/>
</dbReference>
<dbReference type="EMBL" id="PQWY01000011">
    <property type="protein sequence ID" value="PPK30791.1"/>
    <property type="molecule type" value="Genomic_DNA"/>
</dbReference>
<dbReference type="GO" id="GO:0045454">
    <property type="term" value="P:cell redox homeostasis"/>
    <property type="evidence" value="ECO:0007669"/>
    <property type="project" value="TreeGrafter"/>
</dbReference>
<organism evidence="7 8">
    <name type="scientific">Legionella pneumophila</name>
    <dbReference type="NCBI Taxonomy" id="446"/>
    <lineage>
        <taxon>Bacteria</taxon>
        <taxon>Pseudomonadati</taxon>
        <taxon>Pseudomonadota</taxon>
        <taxon>Gammaproteobacteria</taxon>
        <taxon>Legionellales</taxon>
        <taxon>Legionellaceae</taxon>
        <taxon>Legionella</taxon>
    </lineage>
</organism>
<keyword evidence="4" id="KW-0201">Cytochrome c-type biogenesis</keyword>
<evidence type="ECO:0000313" key="7">
    <source>
        <dbReference type="EMBL" id="PPK30791.1"/>
    </source>
</evidence>
<proteinExistence type="predicted"/>
<evidence type="ECO:0000256" key="4">
    <source>
        <dbReference type="ARBA" id="ARBA00022748"/>
    </source>
</evidence>
<dbReference type="GO" id="GO:0005886">
    <property type="term" value="C:plasma membrane"/>
    <property type="evidence" value="ECO:0007669"/>
    <property type="project" value="UniProtKB-SubCell"/>
</dbReference>
<dbReference type="InterPro" id="IPR036249">
    <property type="entry name" value="Thioredoxin-like_sf"/>
</dbReference>
<evidence type="ECO:0000256" key="2">
    <source>
        <dbReference type="ARBA" id="ARBA00022475"/>
    </source>
</evidence>
<dbReference type="PANTHER" id="PTHR32234:SF0">
    <property type="entry name" value="THIOL:DISULFIDE INTERCHANGE PROTEIN DSBD"/>
    <property type="match status" value="1"/>
</dbReference>
<dbReference type="PANTHER" id="PTHR32234">
    <property type="entry name" value="THIOL:DISULFIDE INTERCHANGE PROTEIN DSBD"/>
    <property type="match status" value="1"/>
</dbReference>
<evidence type="ECO:0000256" key="3">
    <source>
        <dbReference type="ARBA" id="ARBA00022692"/>
    </source>
</evidence>
<accession>A0A2S6F040</accession>
<dbReference type="InterPro" id="IPR035671">
    <property type="entry name" value="DsbD_gamma"/>
</dbReference>
<evidence type="ECO:0000256" key="5">
    <source>
        <dbReference type="ARBA" id="ARBA00022989"/>
    </source>
</evidence>
<comment type="subcellular location">
    <subcellularLocation>
        <location evidence="1">Cell membrane</location>
        <topology evidence="1">Multi-pass membrane protein</topology>
    </subcellularLocation>
</comment>
<evidence type="ECO:0000256" key="1">
    <source>
        <dbReference type="ARBA" id="ARBA00004651"/>
    </source>
</evidence>
<dbReference type="Gene3D" id="3.40.30.10">
    <property type="entry name" value="Glutaredoxin"/>
    <property type="match status" value="1"/>
</dbReference>
<dbReference type="GO" id="GO:0015035">
    <property type="term" value="F:protein-disulfide reductase activity"/>
    <property type="evidence" value="ECO:0007669"/>
    <property type="project" value="TreeGrafter"/>
</dbReference>
<keyword evidence="2" id="KW-1003">Cell membrane</keyword>
<dbReference type="Pfam" id="PF02683">
    <property type="entry name" value="DsbD_TM"/>
    <property type="match status" value="1"/>
</dbReference>
<protein>
    <submittedName>
        <fullName evidence="7">Protein-disulfide reductase DsbD</fullName>
    </submittedName>
</protein>
<reference evidence="7 8" key="1">
    <citation type="submission" date="2018-02" db="EMBL/GenBank/DDBJ databases">
        <title>Draft genome sequences of four Legionella pneumophila clinical strains isolated in Ontario.</title>
        <authorList>
            <person name="Fortuna A."/>
            <person name="Ramnarine R."/>
            <person name="Li A."/>
            <person name="Frantz C."/>
            <person name="Mallo G."/>
        </authorList>
    </citation>
    <scope>NUCLEOTIDE SEQUENCE [LARGE SCALE GENOMIC DNA]</scope>
    <source>
        <strain evidence="7 8">LG61</strain>
    </source>
</reference>